<organism evidence="3 4">
    <name type="scientific">Rhodococcus rhodochrous KG-21</name>
    <dbReference type="NCBI Taxonomy" id="1441923"/>
    <lineage>
        <taxon>Bacteria</taxon>
        <taxon>Bacillati</taxon>
        <taxon>Actinomycetota</taxon>
        <taxon>Actinomycetes</taxon>
        <taxon>Mycobacteriales</taxon>
        <taxon>Nocardiaceae</taxon>
        <taxon>Rhodococcus</taxon>
    </lineage>
</organism>
<dbReference type="Proteomes" id="UP000037712">
    <property type="component" value="Unassembled WGS sequence"/>
</dbReference>
<gene>
    <name evidence="3" type="ORF">Z051_15825</name>
</gene>
<reference evidence="4" key="2">
    <citation type="submission" date="2015-01" db="EMBL/GenBank/DDBJ databases">
        <title>Draft genome sequence of potential hydrocarbon metabolising strain of Rhodococcus rhodochrous.</title>
        <authorList>
            <person name="Aggarwal R.K."/>
            <person name="Dawar C."/>
        </authorList>
    </citation>
    <scope>NUCLEOTIDE SEQUENCE [LARGE SCALE GENOMIC DNA]</scope>
    <source>
        <strain evidence="4">KG-21</strain>
    </source>
</reference>
<dbReference type="Gene3D" id="3.40.50.12780">
    <property type="entry name" value="N-terminal domain of ligase-like"/>
    <property type="match status" value="1"/>
</dbReference>
<dbReference type="InterPro" id="IPR020845">
    <property type="entry name" value="AMP-binding_CS"/>
</dbReference>
<dbReference type="InterPro" id="IPR025110">
    <property type="entry name" value="AMP-bd_C"/>
</dbReference>
<feature type="domain" description="AMP-dependent synthetase/ligase" evidence="1">
    <location>
        <begin position="4"/>
        <end position="338"/>
    </location>
</feature>
<dbReference type="InterPro" id="IPR000873">
    <property type="entry name" value="AMP-dep_synth/lig_dom"/>
</dbReference>
<dbReference type="PATRIC" id="fig|1441923.3.peg.3467"/>
<protein>
    <submittedName>
        <fullName evidence="3">O-succinylbenzoate--CoA ligase</fullName>
    </submittedName>
</protein>
<feature type="domain" description="AMP-binding enzyme C-terminal" evidence="2">
    <location>
        <begin position="387"/>
        <end position="461"/>
    </location>
</feature>
<dbReference type="InterPro" id="IPR045851">
    <property type="entry name" value="AMP-bd_C_sf"/>
</dbReference>
<comment type="caution">
    <text evidence="3">The sequence shown here is derived from an EMBL/GenBank/DDBJ whole genome shotgun (WGS) entry which is preliminary data.</text>
</comment>
<dbReference type="Gene3D" id="3.30.300.30">
    <property type="match status" value="1"/>
</dbReference>
<dbReference type="GO" id="GO:0016878">
    <property type="term" value="F:acid-thiol ligase activity"/>
    <property type="evidence" value="ECO:0007669"/>
    <property type="project" value="UniProtKB-ARBA"/>
</dbReference>
<dbReference type="InterPro" id="IPR050237">
    <property type="entry name" value="ATP-dep_AMP-bd_enzyme"/>
</dbReference>
<evidence type="ECO:0000259" key="1">
    <source>
        <dbReference type="Pfam" id="PF00501"/>
    </source>
</evidence>
<evidence type="ECO:0000313" key="3">
    <source>
        <dbReference type="EMBL" id="KOS55267.1"/>
    </source>
</evidence>
<sequence>MLRSSTQRWPDRIGLRFKDSHWSYAQLDALVDSAAAEYQRRGVGPGDRVVLLMTNRPEYLIAQFAVSRIGAAFTTPNPYWTDAELEPAIAAVAPTAAVVEDPYTALVGESRRLPIPSLHVPTDRATPNEPDVTPTTPMYLPFSSGTTGLPKAVVHSAGSLCGGVAQLVTHLDLSESDRLQLALPLCHIFGAVMCGAGIAAGAEMTLFERFDLTTCLDHVERERVTILPIAGTVAYQLAQLEDLEQRDLSSLRMFMWGGSAVPVSLARDITARTQVDFLCSYGMTEAISVAFNPVENRAEWSLESPGFPTAGTQWRLAGEPGALEGELEIRGASVALGYANAPTDAWLPDGWFRTGDIARIHPDGRLQIIDRLKDMLKVSGFQVSPVEVEQTLIAHPLVRDCGVFGVPDPRSNECPVAVVVPASADLTPDMLSDWVAERLAGYKRPRRFVLTDELPRAASGKLLRRELSARHNS</sequence>
<dbReference type="SUPFAM" id="SSF56801">
    <property type="entry name" value="Acetyl-CoA synthetase-like"/>
    <property type="match status" value="1"/>
</dbReference>
<reference evidence="3 4" key="1">
    <citation type="journal article" date="2015" name="Genome Announc.">
        <title>Draft Genome Sequence of Rhodococcus rhodochrous Strain KG-21, a Soil Isolate from Oil Fields of Krishna-Godavari Basin, India.</title>
        <authorList>
            <person name="Dawar C."/>
            <person name="Aggarwal R.K."/>
        </authorList>
    </citation>
    <scope>NUCLEOTIDE SEQUENCE [LARGE SCALE GENOMIC DNA]</scope>
    <source>
        <strain evidence="3 4">KG-21</strain>
    </source>
</reference>
<evidence type="ECO:0000313" key="4">
    <source>
        <dbReference type="Proteomes" id="UP000037712"/>
    </source>
</evidence>
<dbReference type="EMBL" id="AZYO01000042">
    <property type="protein sequence ID" value="KOS55267.1"/>
    <property type="molecule type" value="Genomic_DNA"/>
</dbReference>
<name>A0A0M9WN71_RHORH</name>
<evidence type="ECO:0000259" key="2">
    <source>
        <dbReference type="Pfam" id="PF13193"/>
    </source>
</evidence>
<accession>A0A0M9WN71</accession>
<dbReference type="Pfam" id="PF00501">
    <property type="entry name" value="AMP-binding"/>
    <property type="match status" value="1"/>
</dbReference>
<dbReference type="InterPro" id="IPR042099">
    <property type="entry name" value="ANL_N_sf"/>
</dbReference>
<dbReference type="PANTHER" id="PTHR43767">
    <property type="entry name" value="LONG-CHAIN-FATTY-ACID--COA LIGASE"/>
    <property type="match status" value="1"/>
</dbReference>
<dbReference type="PROSITE" id="PS00455">
    <property type="entry name" value="AMP_BINDING"/>
    <property type="match status" value="1"/>
</dbReference>
<dbReference type="AlphaFoldDB" id="A0A0M9WN71"/>
<dbReference type="PANTHER" id="PTHR43767:SF1">
    <property type="entry name" value="NONRIBOSOMAL PEPTIDE SYNTHASE PES1 (EUROFUNG)-RELATED"/>
    <property type="match status" value="1"/>
</dbReference>
<dbReference type="Pfam" id="PF13193">
    <property type="entry name" value="AMP-binding_C"/>
    <property type="match status" value="1"/>
</dbReference>
<keyword evidence="3" id="KW-0436">Ligase</keyword>
<proteinExistence type="predicted"/>